<organism evidence="8 9">
    <name type="scientific">Desulfobulbus oralis</name>
    <dbReference type="NCBI Taxonomy" id="1986146"/>
    <lineage>
        <taxon>Bacteria</taxon>
        <taxon>Pseudomonadati</taxon>
        <taxon>Thermodesulfobacteriota</taxon>
        <taxon>Desulfobulbia</taxon>
        <taxon>Desulfobulbales</taxon>
        <taxon>Desulfobulbaceae</taxon>
        <taxon>Desulfobulbus</taxon>
    </lineage>
</organism>
<evidence type="ECO:0000313" key="8">
    <source>
        <dbReference type="EMBL" id="AVD71915.1"/>
    </source>
</evidence>
<feature type="domain" description="NusB/RsmB/TIM44" evidence="7">
    <location>
        <begin position="6"/>
        <end position="139"/>
    </location>
</feature>
<evidence type="ECO:0000256" key="4">
    <source>
        <dbReference type="ARBA" id="ARBA00023015"/>
    </source>
</evidence>
<evidence type="ECO:0000256" key="3">
    <source>
        <dbReference type="ARBA" id="ARBA00022884"/>
    </source>
</evidence>
<evidence type="ECO:0000256" key="6">
    <source>
        <dbReference type="HAMAP-Rule" id="MF_00073"/>
    </source>
</evidence>
<protein>
    <recommendedName>
        <fullName evidence="6">Transcription antitermination protein NusB</fullName>
    </recommendedName>
    <alternativeName>
        <fullName evidence="6">Antitermination factor NusB</fullName>
    </alternativeName>
</protein>
<dbReference type="Gene3D" id="1.10.940.10">
    <property type="entry name" value="NusB-like"/>
    <property type="match status" value="1"/>
</dbReference>
<dbReference type="GO" id="GO:0005829">
    <property type="term" value="C:cytosol"/>
    <property type="evidence" value="ECO:0007669"/>
    <property type="project" value="TreeGrafter"/>
</dbReference>
<comment type="similarity">
    <text evidence="1 6">Belongs to the NusB family.</text>
</comment>
<reference evidence="8 9" key="1">
    <citation type="journal article" date="2018" name="MBio">
        <title>Insights into the evolution of host association through the isolation and characterization of a novel human periodontal pathobiont, Desulfobulbus oralis.</title>
        <authorList>
            <person name="Cross K.L."/>
            <person name="Chirania P."/>
            <person name="Xiong W."/>
            <person name="Beall C.J."/>
            <person name="Elkins J.G."/>
            <person name="Giannone R.J."/>
            <person name="Griffen A.L."/>
            <person name="Guss A.M."/>
            <person name="Hettich R.L."/>
            <person name="Joshi S.S."/>
            <person name="Mokrzan E.M."/>
            <person name="Martin R.K."/>
            <person name="Zhulin I.B."/>
            <person name="Leys E.J."/>
            <person name="Podar M."/>
        </authorList>
    </citation>
    <scope>NUCLEOTIDE SEQUENCE [LARGE SCALE GENOMIC DNA]</scope>
    <source>
        <strain evidence="8 9">ORNL</strain>
    </source>
</reference>
<evidence type="ECO:0000256" key="1">
    <source>
        <dbReference type="ARBA" id="ARBA00005952"/>
    </source>
</evidence>
<name>A0A2L1GQF1_9BACT</name>
<dbReference type="EMBL" id="CP021255">
    <property type="protein sequence ID" value="AVD71915.1"/>
    <property type="molecule type" value="Genomic_DNA"/>
</dbReference>
<dbReference type="Pfam" id="PF01029">
    <property type="entry name" value="NusB"/>
    <property type="match status" value="1"/>
</dbReference>
<evidence type="ECO:0000256" key="5">
    <source>
        <dbReference type="ARBA" id="ARBA00023163"/>
    </source>
</evidence>
<dbReference type="InterPro" id="IPR006027">
    <property type="entry name" value="NusB_RsmB_TIM44"/>
</dbReference>
<dbReference type="GO" id="GO:0006353">
    <property type="term" value="P:DNA-templated transcription termination"/>
    <property type="evidence" value="ECO:0007669"/>
    <property type="project" value="UniProtKB-UniRule"/>
</dbReference>
<evidence type="ECO:0000313" key="9">
    <source>
        <dbReference type="Proteomes" id="UP000239867"/>
    </source>
</evidence>
<gene>
    <name evidence="6" type="primary">nusB</name>
    <name evidence="8" type="ORF">CAY53_10895</name>
</gene>
<comment type="function">
    <text evidence="6">Involved in transcription antitermination. Required for transcription of ribosomal RNA (rRNA) genes. Binds specifically to the boxA antiterminator sequence of the ribosomal RNA (rrn) operons.</text>
</comment>
<dbReference type="InterPro" id="IPR011605">
    <property type="entry name" value="NusB_fam"/>
</dbReference>
<dbReference type="PANTHER" id="PTHR11078:SF3">
    <property type="entry name" value="ANTITERMINATION NUSB DOMAIN-CONTAINING PROTEIN"/>
    <property type="match status" value="1"/>
</dbReference>
<dbReference type="Proteomes" id="UP000239867">
    <property type="component" value="Chromosome"/>
</dbReference>
<dbReference type="GO" id="GO:0031564">
    <property type="term" value="P:transcription antitermination"/>
    <property type="evidence" value="ECO:0007669"/>
    <property type="project" value="UniProtKB-KW"/>
</dbReference>
<dbReference type="PANTHER" id="PTHR11078">
    <property type="entry name" value="N UTILIZATION SUBSTANCE PROTEIN B-RELATED"/>
    <property type="match status" value="1"/>
</dbReference>
<dbReference type="RefSeq" id="WP_104937128.1">
    <property type="nucleotide sequence ID" value="NZ_CP021255.1"/>
</dbReference>
<keyword evidence="9" id="KW-1185">Reference proteome</keyword>
<dbReference type="OrthoDB" id="9797817at2"/>
<dbReference type="HAMAP" id="MF_00073">
    <property type="entry name" value="NusB"/>
    <property type="match status" value="1"/>
</dbReference>
<dbReference type="AlphaFoldDB" id="A0A2L1GQF1"/>
<proteinExistence type="inferred from homology"/>
<dbReference type="SUPFAM" id="SSF48013">
    <property type="entry name" value="NusB-like"/>
    <property type="match status" value="1"/>
</dbReference>
<dbReference type="NCBIfam" id="TIGR01951">
    <property type="entry name" value="nusB"/>
    <property type="match status" value="1"/>
</dbReference>
<accession>A0A2L1GQF1</accession>
<keyword evidence="3 6" id="KW-0694">RNA-binding</keyword>
<dbReference type="GO" id="GO:0003723">
    <property type="term" value="F:RNA binding"/>
    <property type="evidence" value="ECO:0007669"/>
    <property type="project" value="UniProtKB-UniRule"/>
</dbReference>
<dbReference type="KEGG" id="deo:CAY53_10895"/>
<sequence>MGPRRIARELALQFLFSCDMLGRLNMTEAEAAAAFDAFGRHFAVGMPGSRAALPYARTLASGVCQRLAELDAQIAARSHNWRLERMPMVDRAILRIAAYELRFCDEVPAQVAINEALEIAKRYSIAASVSFINGILDGMQGARPALS</sequence>
<keyword evidence="2 6" id="KW-0889">Transcription antitermination</keyword>
<evidence type="ECO:0000256" key="2">
    <source>
        <dbReference type="ARBA" id="ARBA00022814"/>
    </source>
</evidence>
<keyword evidence="5 6" id="KW-0804">Transcription</keyword>
<keyword evidence="4 6" id="KW-0805">Transcription regulation</keyword>
<evidence type="ECO:0000259" key="7">
    <source>
        <dbReference type="Pfam" id="PF01029"/>
    </source>
</evidence>
<dbReference type="InterPro" id="IPR035926">
    <property type="entry name" value="NusB-like_sf"/>
</dbReference>